<feature type="compositionally biased region" description="Basic residues" evidence="1">
    <location>
        <begin position="92"/>
        <end position="101"/>
    </location>
</feature>
<protein>
    <submittedName>
        <fullName evidence="2">Uncharacterized protein</fullName>
    </submittedName>
</protein>
<dbReference type="EMBL" id="AC120537">
    <property type="protein sequence ID" value="AAO38013.1"/>
    <property type="molecule type" value="Genomic_DNA"/>
</dbReference>
<organism evidence="2 3">
    <name type="scientific">Oryza sativa subsp. japonica</name>
    <name type="common">Rice</name>
    <dbReference type="NCBI Taxonomy" id="39947"/>
    <lineage>
        <taxon>Eukaryota</taxon>
        <taxon>Viridiplantae</taxon>
        <taxon>Streptophyta</taxon>
        <taxon>Embryophyta</taxon>
        <taxon>Tracheophyta</taxon>
        <taxon>Spermatophyta</taxon>
        <taxon>Magnoliopsida</taxon>
        <taxon>Liliopsida</taxon>
        <taxon>Poales</taxon>
        <taxon>Poaceae</taxon>
        <taxon>BOP clade</taxon>
        <taxon>Oryzoideae</taxon>
        <taxon>Oryzeae</taxon>
        <taxon>Oryzinae</taxon>
        <taxon>Oryza</taxon>
        <taxon>Oryza sativa</taxon>
    </lineage>
</organism>
<accession>Q851H4</accession>
<dbReference type="Proteomes" id="UP000000763">
    <property type="component" value="Chromosome 3"/>
</dbReference>
<reference evidence="3" key="1">
    <citation type="journal article" date="2005" name="Nature">
        <title>The map-based sequence of the rice genome.</title>
        <authorList>
            <consortium name="International rice genome sequencing project (IRGSP)"/>
            <person name="Matsumoto T."/>
            <person name="Wu J."/>
            <person name="Kanamori H."/>
            <person name="Katayose Y."/>
            <person name="Fujisawa M."/>
            <person name="Namiki N."/>
            <person name="Mizuno H."/>
            <person name="Yamamoto K."/>
            <person name="Antonio B.A."/>
            <person name="Baba T."/>
            <person name="Sakata K."/>
            <person name="Nagamura Y."/>
            <person name="Aoki H."/>
            <person name="Arikawa K."/>
            <person name="Arita K."/>
            <person name="Bito T."/>
            <person name="Chiden Y."/>
            <person name="Fujitsuka N."/>
            <person name="Fukunaka R."/>
            <person name="Hamada M."/>
            <person name="Harada C."/>
            <person name="Hayashi A."/>
            <person name="Hijishita S."/>
            <person name="Honda M."/>
            <person name="Hosokawa S."/>
            <person name="Ichikawa Y."/>
            <person name="Idonuma A."/>
            <person name="Iijima M."/>
            <person name="Ikeda M."/>
            <person name="Ikeno M."/>
            <person name="Ito K."/>
            <person name="Ito S."/>
            <person name="Ito T."/>
            <person name="Ito Y."/>
            <person name="Ito Y."/>
            <person name="Iwabuchi A."/>
            <person name="Kamiya K."/>
            <person name="Karasawa W."/>
            <person name="Kurita K."/>
            <person name="Katagiri S."/>
            <person name="Kikuta A."/>
            <person name="Kobayashi H."/>
            <person name="Kobayashi N."/>
            <person name="Machita K."/>
            <person name="Maehara T."/>
            <person name="Masukawa M."/>
            <person name="Mizubayashi T."/>
            <person name="Mukai Y."/>
            <person name="Nagasaki H."/>
            <person name="Nagata Y."/>
            <person name="Naito S."/>
            <person name="Nakashima M."/>
            <person name="Nakama Y."/>
            <person name="Nakamichi Y."/>
            <person name="Nakamura M."/>
            <person name="Meguro A."/>
            <person name="Negishi M."/>
            <person name="Ohta I."/>
            <person name="Ohta T."/>
            <person name="Okamoto M."/>
            <person name="Ono N."/>
            <person name="Saji S."/>
            <person name="Sakaguchi M."/>
            <person name="Sakai K."/>
            <person name="Shibata M."/>
            <person name="Shimokawa T."/>
            <person name="Song J."/>
            <person name="Takazaki Y."/>
            <person name="Terasawa K."/>
            <person name="Tsugane M."/>
            <person name="Tsuji K."/>
            <person name="Ueda S."/>
            <person name="Waki K."/>
            <person name="Yamagata H."/>
            <person name="Yamamoto M."/>
            <person name="Yamamoto S."/>
            <person name="Yamane H."/>
            <person name="Yoshiki S."/>
            <person name="Yoshihara R."/>
            <person name="Yukawa K."/>
            <person name="Zhong H."/>
            <person name="Yano M."/>
            <person name="Yuan Q."/>
            <person name="Ouyang S."/>
            <person name="Liu J."/>
            <person name="Jones K.M."/>
            <person name="Gansberger K."/>
            <person name="Moffat K."/>
            <person name="Hill J."/>
            <person name="Bera J."/>
            <person name="Fadrosh D."/>
            <person name="Jin S."/>
            <person name="Johri S."/>
            <person name="Kim M."/>
            <person name="Overton L."/>
            <person name="Reardon M."/>
            <person name="Tsitrin T."/>
            <person name="Vuong H."/>
            <person name="Weaver B."/>
            <person name="Ciecko A."/>
            <person name="Tallon L."/>
            <person name="Jackson J."/>
            <person name="Pai G."/>
            <person name="Aken S.V."/>
            <person name="Utterback T."/>
            <person name="Reidmuller S."/>
            <person name="Feldblyum T."/>
            <person name="Hsiao J."/>
            <person name="Zismann V."/>
            <person name="Iobst S."/>
            <person name="de Vazeille A.R."/>
            <person name="Buell C.R."/>
            <person name="Ying K."/>
            <person name="Li Y."/>
            <person name="Lu T."/>
            <person name="Huang Y."/>
            <person name="Zhao Q."/>
            <person name="Feng Q."/>
            <person name="Zhang L."/>
            <person name="Zhu J."/>
            <person name="Weng Q."/>
            <person name="Mu J."/>
            <person name="Lu Y."/>
            <person name="Fan D."/>
            <person name="Liu Y."/>
            <person name="Guan J."/>
            <person name="Zhang Y."/>
            <person name="Yu S."/>
            <person name="Liu X."/>
            <person name="Zhang Y."/>
            <person name="Hong G."/>
            <person name="Han B."/>
            <person name="Choisne N."/>
            <person name="Demange N."/>
            <person name="Orjeda G."/>
            <person name="Samain S."/>
            <person name="Cattolico L."/>
            <person name="Pelletier E."/>
            <person name="Couloux A."/>
            <person name="Segurens B."/>
            <person name="Wincker P."/>
            <person name="D'Hont A."/>
            <person name="Scarpelli C."/>
            <person name="Weissenbach J."/>
            <person name="Salanoubat M."/>
            <person name="Quetier F."/>
            <person name="Yu Y."/>
            <person name="Kim H.R."/>
            <person name="Rambo T."/>
            <person name="Currie J."/>
            <person name="Collura K."/>
            <person name="Luo M."/>
            <person name="Yang T."/>
            <person name="Ammiraju J.S.S."/>
            <person name="Engler F."/>
            <person name="Soderlund C."/>
            <person name="Wing R.A."/>
            <person name="Palmer L.E."/>
            <person name="de la Bastide M."/>
            <person name="Spiegel L."/>
            <person name="Nascimento L."/>
            <person name="Zutavern T."/>
            <person name="O'Shaughnessy A."/>
            <person name="Dike S."/>
            <person name="Dedhia N."/>
            <person name="Preston R."/>
            <person name="Balija V."/>
            <person name="McCombie W.R."/>
            <person name="Chow T."/>
            <person name="Chen H."/>
            <person name="Chung M."/>
            <person name="Chen C."/>
            <person name="Shaw J."/>
            <person name="Wu H."/>
            <person name="Hsiao K."/>
            <person name="Chao Y."/>
            <person name="Chu M."/>
            <person name="Cheng C."/>
            <person name="Hour A."/>
            <person name="Lee P."/>
            <person name="Lin S."/>
            <person name="Lin Y."/>
            <person name="Liou J."/>
            <person name="Liu S."/>
            <person name="Hsing Y."/>
            <person name="Raghuvanshi S."/>
            <person name="Mohanty A."/>
            <person name="Bharti A.K."/>
            <person name="Gaur A."/>
            <person name="Gupta V."/>
            <person name="Kumar D."/>
            <person name="Ravi V."/>
            <person name="Vij S."/>
            <person name="Kapur A."/>
            <person name="Khurana P."/>
            <person name="Khurana P."/>
            <person name="Khurana J.P."/>
            <person name="Tyagi A.K."/>
            <person name="Gaikwad K."/>
            <person name="Singh A."/>
            <person name="Dalal V."/>
            <person name="Srivastava S."/>
            <person name="Dixit A."/>
            <person name="Pal A.K."/>
            <person name="Ghazi I.A."/>
            <person name="Yadav M."/>
            <person name="Pandit A."/>
            <person name="Bhargava A."/>
            <person name="Sureshbabu K."/>
            <person name="Batra K."/>
            <person name="Sharma T.R."/>
            <person name="Mohapatra T."/>
            <person name="Singh N.K."/>
            <person name="Messing J."/>
            <person name="Nelson A.B."/>
            <person name="Fuks G."/>
            <person name="Kavchok S."/>
            <person name="Keizer G."/>
            <person name="Linton E."/>
            <person name="Llaca V."/>
            <person name="Song R."/>
            <person name="Tanyolac B."/>
            <person name="Young S."/>
            <person name="Ho-Il K."/>
            <person name="Hahn J.H."/>
            <person name="Sangsakoo G."/>
            <person name="Vanavichit A."/>
            <person name="de Mattos Luiz.A.T."/>
            <person name="Zimmer P.D."/>
            <person name="Malone G."/>
            <person name="Dellagostin O."/>
            <person name="de Oliveira A.C."/>
            <person name="Bevan M."/>
            <person name="Bancroft I."/>
            <person name="Minx P."/>
            <person name="Cordum H."/>
            <person name="Wilson R."/>
            <person name="Cheng Z."/>
            <person name="Jin W."/>
            <person name="Jiang J."/>
            <person name="Leong S.A."/>
            <person name="Iwama H."/>
            <person name="Gojobori T."/>
            <person name="Itoh T."/>
            <person name="Niimura Y."/>
            <person name="Fujii Y."/>
            <person name="Habara T."/>
            <person name="Sakai H."/>
            <person name="Sato Y."/>
            <person name="Wilson G."/>
            <person name="Kumar K."/>
            <person name="McCouch S."/>
            <person name="Juretic N."/>
            <person name="Hoen D."/>
            <person name="Wright S."/>
            <person name="Bruskiewich R."/>
            <person name="Bureau T."/>
            <person name="Miyao A."/>
            <person name="Hirochika H."/>
            <person name="Nishikawa T."/>
            <person name="Kadowaki K."/>
            <person name="Sugiura M."/>
            <person name="Burr B."/>
            <person name="Sasaki T."/>
        </authorList>
    </citation>
    <scope>NUCLEOTIDE SEQUENCE [LARGE SCALE GENOMIC DNA]</scope>
    <source>
        <strain evidence="3">cv. Nipponbare</strain>
    </source>
</reference>
<evidence type="ECO:0000256" key="1">
    <source>
        <dbReference type="SAM" id="MobiDB-lite"/>
    </source>
</evidence>
<dbReference type="AlphaFoldDB" id="Q851H4"/>
<gene>
    <name evidence="2" type="primary">OSJNBb0042N11.14</name>
</gene>
<reference evidence="3" key="2">
    <citation type="journal article" date="2008" name="Nucleic Acids Res.">
        <title>The rice annotation project database (RAP-DB): 2008 update.</title>
        <authorList>
            <consortium name="The rice annotation project (RAP)"/>
        </authorList>
    </citation>
    <scope>GENOME REANNOTATION</scope>
    <source>
        <strain evidence="3">cv. Nipponbare</strain>
    </source>
</reference>
<sequence>MAGHVCATLMRPGGEFSDLECLFVSKESRRLRGDLKRRREGGWAPELERQASTADDNGAAALSTTVASGGSGGCIATRAQRGGGWAPSARRCSTRRSSRCG</sequence>
<feature type="region of interest" description="Disordered" evidence="1">
    <location>
        <begin position="38"/>
        <end position="57"/>
    </location>
</feature>
<feature type="region of interest" description="Disordered" evidence="1">
    <location>
        <begin position="78"/>
        <end position="101"/>
    </location>
</feature>
<evidence type="ECO:0000313" key="3">
    <source>
        <dbReference type="Proteomes" id="UP000000763"/>
    </source>
</evidence>
<evidence type="ECO:0000313" key="2">
    <source>
        <dbReference type="EMBL" id="AAO38013.1"/>
    </source>
</evidence>
<name>Q851H4_ORYSJ</name>
<proteinExistence type="predicted"/>